<dbReference type="OrthoDB" id="1434354at2759"/>
<dbReference type="SMART" id="SM01100">
    <property type="entry name" value="CRAL_TRIO_N"/>
    <property type="match status" value="1"/>
</dbReference>
<dbReference type="PANTHER" id="PTHR45657:SF1">
    <property type="entry name" value="CRAL-TRIO DOMAIN-CONTAINING PROTEIN YKL091C-RELATED"/>
    <property type="match status" value="1"/>
</dbReference>
<sequence length="341" mass="38216">MAATESPLPIDPKYDQYDFPTTAPEAQPGHPGHTSPEQDAKVHQLRAELEKLGYTERLDTLTLLRFLRARKFDIEAAKTMFIASEKWRKEFGTDDLARDFDYPEKEKVSQFYPQYYHKTDKDGRPVYIEKLGKIDLNQMYKITTADRMLQNLVSEYEKLSDPRLPACSRKAGKLLETCCSVMDLKGVGITSVPSVYGYVKQASDISQNYYPERLGKLYLINAPWGFSSVFSAVKGFLDPVTVSKIHVLGSGYQKELLSQVPAENLPVEFGGSCKCAGGCELSDMGPWKEAEWARPPKWAAPKEEAPKEVAPKEVAEPVVQNEDPGYEKKDAEGQEGVQTSA</sequence>
<evidence type="ECO:0000313" key="3">
    <source>
        <dbReference type="EMBL" id="KAJ5384355.1"/>
    </source>
</evidence>
<dbReference type="RefSeq" id="XP_056584131.1">
    <property type="nucleotide sequence ID" value="XM_056719996.1"/>
</dbReference>
<organism evidence="3 4">
    <name type="scientific">Penicillium concentricum</name>
    <dbReference type="NCBI Taxonomy" id="293559"/>
    <lineage>
        <taxon>Eukaryota</taxon>
        <taxon>Fungi</taxon>
        <taxon>Dikarya</taxon>
        <taxon>Ascomycota</taxon>
        <taxon>Pezizomycotina</taxon>
        <taxon>Eurotiomycetes</taxon>
        <taxon>Eurotiomycetidae</taxon>
        <taxon>Eurotiales</taxon>
        <taxon>Aspergillaceae</taxon>
        <taxon>Penicillium</taxon>
    </lineage>
</organism>
<feature type="region of interest" description="Disordered" evidence="1">
    <location>
        <begin position="1"/>
        <end position="41"/>
    </location>
</feature>
<keyword evidence="4" id="KW-1185">Reference proteome</keyword>
<reference evidence="3" key="2">
    <citation type="journal article" date="2023" name="IMA Fungus">
        <title>Comparative genomic study of the Penicillium genus elucidates a diverse pangenome and 15 lateral gene transfer events.</title>
        <authorList>
            <person name="Petersen C."/>
            <person name="Sorensen T."/>
            <person name="Nielsen M.R."/>
            <person name="Sondergaard T.E."/>
            <person name="Sorensen J.L."/>
            <person name="Fitzpatrick D.A."/>
            <person name="Frisvad J.C."/>
            <person name="Nielsen K.L."/>
        </authorList>
    </citation>
    <scope>NUCLEOTIDE SEQUENCE</scope>
    <source>
        <strain evidence="3">IBT 3081</strain>
    </source>
</reference>
<protein>
    <submittedName>
        <fullName evidence="3">Cellular retinaldehyde binding/alpha-tocopherol transport</fullName>
    </submittedName>
</protein>
<dbReference type="InterPro" id="IPR036865">
    <property type="entry name" value="CRAL-TRIO_dom_sf"/>
</dbReference>
<dbReference type="InterPro" id="IPR001251">
    <property type="entry name" value="CRAL-TRIO_dom"/>
</dbReference>
<feature type="compositionally biased region" description="Basic and acidic residues" evidence="1">
    <location>
        <begin position="292"/>
        <end position="315"/>
    </location>
</feature>
<dbReference type="Gene3D" id="3.40.525.10">
    <property type="entry name" value="CRAL-TRIO lipid binding domain"/>
    <property type="match status" value="1"/>
</dbReference>
<evidence type="ECO:0000259" key="2">
    <source>
        <dbReference type="PROSITE" id="PS50191"/>
    </source>
</evidence>
<dbReference type="PANTHER" id="PTHR45657">
    <property type="entry name" value="CRAL-TRIO DOMAIN-CONTAINING PROTEIN YKL091C-RELATED"/>
    <property type="match status" value="1"/>
</dbReference>
<dbReference type="SUPFAM" id="SSF52087">
    <property type="entry name" value="CRAL/TRIO domain"/>
    <property type="match status" value="1"/>
</dbReference>
<dbReference type="CDD" id="cd00170">
    <property type="entry name" value="SEC14"/>
    <property type="match status" value="1"/>
</dbReference>
<dbReference type="SMART" id="SM00516">
    <property type="entry name" value="SEC14"/>
    <property type="match status" value="1"/>
</dbReference>
<evidence type="ECO:0000313" key="4">
    <source>
        <dbReference type="Proteomes" id="UP001147752"/>
    </source>
</evidence>
<dbReference type="Gene3D" id="1.10.8.20">
    <property type="entry name" value="N-terminal domain of phosphatidylinositol transfer protein sec14p"/>
    <property type="match status" value="1"/>
</dbReference>
<dbReference type="InterPro" id="IPR036273">
    <property type="entry name" value="CRAL/TRIO_N_dom_sf"/>
</dbReference>
<proteinExistence type="predicted"/>
<dbReference type="PRINTS" id="PR00180">
    <property type="entry name" value="CRETINALDHBP"/>
</dbReference>
<dbReference type="InterPro" id="IPR051026">
    <property type="entry name" value="PI/PC_transfer"/>
</dbReference>
<dbReference type="PROSITE" id="PS50191">
    <property type="entry name" value="CRAL_TRIO"/>
    <property type="match status" value="1"/>
</dbReference>
<dbReference type="Pfam" id="PF03765">
    <property type="entry name" value="CRAL_TRIO_N"/>
    <property type="match status" value="1"/>
</dbReference>
<name>A0A9W9VLD1_9EURO</name>
<reference evidence="3" key="1">
    <citation type="submission" date="2022-12" db="EMBL/GenBank/DDBJ databases">
        <authorList>
            <person name="Petersen C."/>
        </authorList>
    </citation>
    <scope>NUCLEOTIDE SEQUENCE</scope>
    <source>
        <strain evidence="3">IBT 3081</strain>
    </source>
</reference>
<dbReference type="SUPFAM" id="SSF46938">
    <property type="entry name" value="CRAL/TRIO N-terminal domain"/>
    <property type="match status" value="1"/>
</dbReference>
<evidence type="ECO:0000256" key="1">
    <source>
        <dbReference type="SAM" id="MobiDB-lite"/>
    </source>
</evidence>
<feature type="region of interest" description="Disordered" evidence="1">
    <location>
        <begin position="292"/>
        <end position="341"/>
    </location>
</feature>
<dbReference type="Pfam" id="PF00650">
    <property type="entry name" value="CRAL_TRIO"/>
    <property type="match status" value="1"/>
</dbReference>
<dbReference type="Proteomes" id="UP001147752">
    <property type="component" value="Unassembled WGS sequence"/>
</dbReference>
<accession>A0A9W9VLD1</accession>
<dbReference type="AlphaFoldDB" id="A0A9W9VLD1"/>
<dbReference type="GeneID" id="81459179"/>
<feature type="domain" description="CRAL-TRIO" evidence="2">
    <location>
        <begin position="104"/>
        <end position="277"/>
    </location>
</feature>
<dbReference type="EMBL" id="JAPZBT010000001">
    <property type="protein sequence ID" value="KAJ5384355.1"/>
    <property type="molecule type" value="Genomic_DNA"/>
</dbReference>
<comment type="caution">
    <text evidence="3">The sequence shown here is derived from an EMBL/GenBank/DDBJ whole genome shotgun (WGS) entry which is preliminary data.</text>
</comment>
<dbReference type="InterPro" id="IPR011074">
    <property type="entry name" value="CRAL/TRIO_N_dom"/>
</dbReference>
<gene>
    <name evidence="3" type="ORF">N7517_002266</name>
</gene>